<dbReference type="InterPro" id="IPR051917">
    <property type="entry name" value="Transposase-Integrase"/>
</dbReference>
<keyword evidence="3" id="KW-1185">Reference proteome</keyword>
<dbReference type="Proteomes" id="UP001569428">
    <property type="component" value="Unassembled WGS sequence"/>
</dbReference>
<dbReference type="Pfam" id="PF00665">
    <property type="entry name" value="rve"/>
    <property type="match status" value="1"/>
</dbReference>
<dbReference type="InterPro" id="IPR001584">
    <property type="entry name" value="Integrase_cat-core"/>
</dbReference>
<dbReference type="PANTHER" id="PTHR10948">
    <property type="entry name" value="TRANSPOSASE"/>
    <property type="match status" value="1"/>
</dbReference>
<reference evidence="2 3" key="1">
    <citation type="submission" date="2024-08" db="EMBL/GenBank/DDBJ databases">
        <authorList>
            <person name="Ishaq N."/>
        </authorList>
    </citation>
    <scope>NUCLEOTIDE SEQUENCE [LARGE SCALE GENOMIC DNA]</scope>
    <source>
        <strain evidence="2 3">DSM 18651</strain>
    </source>
</reference>
<evidence type="ECO:0000313" key="2">
    <source>
        <dbReference type="EMBL" id="MFA0811750.1"/>
    </source>
</evidence>
<comment type="caution">
    <text evidence="2">The sequence shown here is derived from an EMBL/GenBank/DDBJ whole genome shotgun (WGS) entry which is preliminary data.</text>
</comment>
<dbReference type="EMBL" id="JBGMEK010000026">
    <property type="protein sequence ID" value="MFA0811750.1"/>
    <property type="molecule type" value="Genomic_DNA"/>
</dbReference>
<feature type="domain" description="Integrase catalytic" evidence="1">
    <location>
        <begin position="58"/>
        <end position="162"/>
    </location>
</feature>
<dbReference type="InterPro" id="IPR012337">
    <property type="entry name" value="RNaseH-like_sf"/>
</dbReference>
<dbReference type="RefSeq" id="WP_371839419.1">
    <property type="nucleotide sequence ID" value="NZ_JBGMEK010000026.1"/>
</dbReference>
<accession>A0ABV4P207</accession>
<dbReference type="NCBIfam" id="NF033563">
    <property type="entry name" value="transpos_IS30"/>
    <property type="match status" value="1"/>
</dbReference>
<name>A0ABV4P207_9GAMM</name>
<gene>
    <name evidence="2" type="ORF">ACCI49_12540</name>
</gene>
<dbReference type="SUPFAM" id="SSF53098">
    <property type="entry name" value="Ribonuclease H-like"/>
    <property type="match status" value="1"/>
</dbReference>
<dbReference type="InterPro" id="IPR036397">
    <property type="entry name" value="RNaseH_sf"/>
</dbReference>
<dbReference type="Gene3D" id="3.30.420.10">
    <property type="entry name" value="Ribonuclease H-like superfamily/Ribonuclease H"/>
    <property type="match status" value="1"/>
</dbReference>
<evidence type="ECO:0000259" key="1">
    <source>
        <dbReference type="PROSITE" id="PS50994"/>
    </source>
</evidence>
<sequence>MSGRMQLEKCDKTVSCSTLYRWVNRFNWRPHLPRKGKPYRKRNKSGAGMRLIPERVDIDERPLIVDENKELGHWEGETVHGQDGYFLTLVELVSKLLLNVRVPTKNKVIVSKGIKRMLKPYKAMCKTITLDNGGEFVDHKSIARALKCKATLPSLITPGNGV</sequence>
<proteinExistence type="predicted"/>
<protein>
    <submittedName>
        <fullName evidence="2">IS30 family transposase</fullName>
    </submittedName>
</protein>
<dbReference type="PANTHER" id="PTHR10948:SF23">
    <property type="entry name" value="TRANSPOSASE INSI FOR INSERTION SEQUENCE ELEMENT IS30A-RELATED"/>
    <property type="match status" value="1"/>
</dbReference>
<dbReference type="PROSITE" id="PS50994">
    <property type="entry name" value="INTEGRASE"/>
    <property type="match status" value="1"/>
</dbReference>
<evidence type="ECO:0000313" key="3">
    <source>
        <dbReference type="Proteomes" id="UP001569428"/>
    </source>
</evidence>
<organism evidence="2 3">
    <name type="scientific">Microbulbifer epialgicus</name>
    <dbReference type="NCBI Taxonomy" id="393907"/>
    <lineage>
        <taxon>Bacteria</taxon>
        <taxon>Pseudomonadati</taxon>
        <taxon>Pseudomonadota</taxon>
        <taxon>Gammaproteobacteria</taxon>
        <taxon>Cellvibrionales</taxon>
        <taxon>Microbulbiferaceae</taxon>
        <taxon>Microbulbifer</taxon>
    </lineage>
</organism>
<dbReference type="InterPro" id="IPR053392">
    <property type="entry name" value="Transposase_IS30-like"/>
</dbReference>